<accession>A0AAV7EXY0</accession>
<protein>
    <submittedName>
        <fullName evidence="2">Uncharacterized protein</fullName>
    </submittedName>
</protein>
<evidence type="ECO:0000313" key="2">
    <source>
        <dbReference type="EMBL" id="KAG9453697.1"/>
    </source>
</evidence>
<keyword evidence="3" id="KW-1185">Reference proteome</keyword>
<gene>
    <name evidence="2" type="ORF">H6P81_006601</name>
</gene>
<dbReference type="AlphaFoldDB" id="A0AAV7EXY0"/>
<comment type="caution">
    <text evidence="2">The sequence shown here is derived from an EMBL/GenBank/DDBJ whole genome shotgun (WGS) entry which is preliminary data.</text>
</comment>
<dbReference type="Proteomes" id="UP000825729">
    <property type="component" value="Unassembled WGS sequence"/>
</dbReference>
<evidence type="ECO:0000256" key="1">
    <source>
        <dbReference type="SAM" id="MobiDB-lite"/>
    </source>
</evidence>
<evidence type="ECO:0000313" key="3">
    <source>
        <dbReference type="Proteomes" id="UP000825729"/>
    </source>
</evidence>
<reference evidence="2 3" key="1">
    <citation type="submission" date="2021-07" db="EMBL/GenBank/DDBJ databases">
        <title>The Aristolochia fimbriata genome: insights into angiosperm evolution, floral development and chemical biosynthesis.</title>
        <authorList>
            <person name="Jiao Y."/>
        </authorList>
    </citation>
    <scope>NUCLEOTIDE SEQUENCE [LARGE SCALE GENOMIC DNA]</scope>
    <source>
        <strain evidence="2">IBCAS-2021</strain>
        <tissue evidence="2">Leaf</tissue>
    </source>
</reference>
<name>A0AAV7EXY0_ARIFI</name>
<dbReference type="EMBL" id="JAINDJ010000003">
    <property type="protein sequence ID" value="KAG9453697.1"/>
    <property type="molecule type" value="Genomic_DNA"/>
</dbReference>
<proteinExistence type="predicted"/>
<feature type="region of interest" description="Disordered" evidence="1">
    <location>
        <begin position="1"/>
        <end position="28"/>
    </location>
</feature>
<organism evidence="2 3">
    <name type="scientific">Aristolochia fimbriata</name>
    <name type="common">White veined hardy Dutchman's pipe vine</name>
    <dbReference type="NCBI Taxonomy" id="158543"/>
    <lineage>
        <taxon>Eukaryota</taxon>
        <taxon>Viridiplantae</taxon>
        <taxon>Streptophyta</taxon>
        <taxon>Embryophyta</taxon>
        <taxon>Tracheophyta</taxon>
        <taxon>Spermatophyta</taxon>
        <taxon>Magnoliopsida</taxon>
        <taxon>Magnoliidae</taxon>
        <taxon>Piperales</taxon>
        <taxon>Aristolochiaceae</taxon>
        <taxon>Aristolochia</taxon>
    </lineage>
</organism>
<feature type="compositionally biased region" description="Basic and acidic residues" evidence="1">
    <location>
        <begin position="1"/>
        <end position="12"/>
    </location>
</feature>
<sequence>MATRNQRGEGNKIMRRKPTAGSRTLMDKRPRMKRIREYGRGNLHLAMMRKRYKIVVVVRKSVRQGTVHEELSFVFFRPSCEISPSLHGTPKSVRFLLTAVLVDRHSQSNFVLGSNE</sequence>